<dbReference type="GO" id="GO:0034775">
    <property type="term" value="P:glutathione transmembrane transport"/>
    <property type="evidence" value="ECO:0007669"/>
    <property type="project" value="InterPro"/>
</dbReference>
<evidence type="ECO:0000259" key="11">
    <source>
        <dbReference type="PROSITE" id="PS50929"/>
    </source>
</evidence>
<dbReference type="InterPro" id="IPR027417">
    <property type="entry name" value="P-loop_NTPase"/>
</dbReference>
<evidence type="ECO:0000256" key="7">
    <source>
        <dbReference type="ARBA" id="ARBA00022989"/>
    </source>
</evidence>
<dbReference type="PROSITE" id="PS00211">
    <property type="entry name" value="ABC_TRANSPORTER_1"/>
    <property type="match status" value="1"/>
</dbReference>
<accession>A0A316JB51</accession>
<evidence type="ECO:0000313" key="13">
    <source>
        <dbReference type="Proteomes" id="UP000245865"/>
    </source>
</evidence>
<keyword evidence="4 9" id="KW-0812">Transmembrane</keyword>
<dbReference type="Gene3D" id="3.40.50.300">
    <property type="entry name" value="P-loop containing nucleotide triphosphate hydrolases"/>
    <property type="match status" value="1"/>
</dbReference>
<dbReference type="Pfam" id="PF00005">
    <property type="entry name" value="ABC_tran"/>
    <property type="match status" value="1"/>
</dbReference>
<organism evidence="12 13">
    <name type="scientific">Falsochrobactrum shanghaiense</name>
    <dbReference type="NCBI Taxonomy" id="2201899"/>
    <lineage>
        <taxon>Bacteria</taxon>
        <taxon>Pseudomonadati</taxon>
        <taxon>Pseudomonadota</taxon>
        <taxon>Alphaproteobacteria</taxon>
        <taxon>Hyphomicrobiales</taxon>
        <taxon>Brucellaceae</taxon>
        <taxon>Falsochrobactrum</taxon>
    </lineage>
</organism>
<dbReference type="GO" id="GO:0034040">
    <property type="term" value="F:ATPase-coupled lipid transmembrane transporter activity"/>
    <property type="evidence" value="ECO:0007669"/>
    <property type="project" value="TreeGrafter"/>
</dbReference>
<evidence type="ECO:0000256" key="4">
    <source>
        <dbReference type="ARBA" id="ARBA00022692"/>
    </source>
</evidence>
<dbReference type="InterPro" id="IPR003439">
    <property type="entry name" value="ABC_transporter-like_ATP-bd"/>
</dbReference>
<dbReference type="InterPro" id="IPR036640">
    <property type="entry name" value="ABC1_TM_sf"/>
</dbReference>
<dbReference type="InterPro" id="IPR039421">
    <property type="entry name" value="Type_1_exporter"/>
</dbReference>
<evidence type="ECO:0000256" key="2">
    <source>
        <dbReference type="ARBA" id="ARBA00004651"/>
    </source>
</evidence>
<dbReference type="SMART" id="SM00382">
    <property type="entry name" value="AAA"/>
    <property type="match status" value="1"/>
</dbReference>
<feature type="transmembrane region" description="Helical" evidence="9">
    <location>
        <begin position="281"/>
        <end position="303"/>
    </location>
</feature>
<dbReference type="PANTHER" id="PTHR24221">
    <property type="entry name" value="ATP-BINDING CASSETTE SUB-FAMILY B"/>
    <property type="match status" value="1"/>
</dbReference>
<dbReference type="PROSITE" id="PS50893">
    <property type="entry name" value="ABC_TRANSPORTER_2"/>
    <property type="match status" value="1"/>
</dbReference>
<feature type="domain" description="ABC transmembrane type-1" evidence="11">
    <location>
        <begin position="24"/>
        <end position="312"/>
    </location>
</feature>
<keyword evidence="6" id="KW-0067">ATP-binding</keyword>
<reference evidence="12 13" key="1">
    <citation type="submission" date="2018-05" db="EMBL/GenBank/DDBJ databases">
        <title>Comparative genomic sequence analysis between strain HN4 and CCM 8460T (Falsochrobactrum ovis) will provide more evidence to prove that HN4 is a new species of Falsochrobactrum.</title>
        <authorList>
            <person name="Lyu W."/>
            <person name="Sun L."/>
            <person name="Yao L."/>
        </authorList>
    </citation>
    <scope>NUCLEOTIDE SEQUENCE [LARGE SCALE GENOMIC DNA]</scope>
    <source>
        <strain evidence="12 13">HN4</strain>
    </source>
</reference>
<comment type="subcellular location">
    <subcellularLocation>
        <location evidence="1">Cell inner membrane</location>
    </subcellularLocation>
    <subcellularLocation>
        <location evidence="2">Cell membrane</location>
        <topology evidence="2">Multi-pass membrane protein</topology>
    </subcellularLocation>
</comment>
<keyword evidence="7 9" id="KW-1133">Transmembrane helix</keyword>
<dbReference type="InterPro" id="IPR003593">
    <property type="entry name" value="AAA+_ATPase"/>
</dbReference>
<comment type="caution">
    <text evidence="12">The sequence shown here is derived from an EMBL/GenBank/DDBJ whole genome shotgun (WGS) entry which is preliminary data.</text>
</comment>
<dbReference type="SUPFAM" id="SSF90123">
    <property type="entry name" value="ABC transporter transmembrane region"/>
    <property type="match status" value="1"/>
</dbReference>
<dbReference type="EMBL" id="QGDB01000002">
    <property type="protein sequence ID" value="PWL18684.1"/>
    <property type="molecule type" value="Genomic_DNA"/>
</dbReference>
<evidence type="ECO:0000256" key="8">
    <source>
        <dbReference type="ARBA" id="ARBA00023136"/>
    </source>
</evidence>
<dbReference type="Proteomes" id="UP000245865">
    <property type="component" value="Unassembled WGS sequence"/>
</dbReference>
<feature type="transmembrane region" description="Helical" evidence="9">
    <location>
        <begin position="20"/>
        <end position="46"/>
    </location>
</feature>
<dbReference type="GO" id="GO:0005524">
    <property type="term" value="F:ATP binding"/>
    <property type="evidence" value="ECO:0007669"/>
    <property type="project" value="UniProtKB-KW"/>
</dbReference>
<dbReference type="Gene3D" id="1.20.1560.10">
    <property type="entry name" value="ABC transporter type 1, transmembrane domain"/>
    <property type="match status" value="1"/>
</dbReference>
<dbReference type="GO" id="GO:0140359">
    <property type="term" value="F:ABC-type transporter activity"/>
    <property type="evidence" value="ECO:0007669"/>
    <property type="project" value="InterPro"/>
</dbReference>
<sequence length="560" mass="59091">MNALRLLRPILHLFFRTRGLALYAGILVATATVLAGIALLGLSGWFITATAIAGLSVATAIVFDVFAPAAGIRLLAIIRTGARYLERLVTHDATLSILAALREKLFRSWARPASAKALLKRPAQLLFRLTADIDALDSLYLRVIVPAGAAFATALIAGLALGLMTPVFGLLVGLAFLAAGIGLPFMAARQSQKPMRRRAKGTEALRARTIDLVAGQTELLMAGRIDAQNAAITRADSYIASADRLLNRIEIRTGTAFGILHAGLLSCGLVGVGLLVQAGQINAPVAALGILIILGAMEPFLALRRGAMELGRTILAARRLAPQLKESDIFETLPLPGSGIAASLKQLVARHDGTRDAALKGIDLEIAQGERVAIIGASGAGKSTIFNVLAGEIGAESGSVRTVPARLLTQRTELFQDSLRSNLQLANPQASDEDLLLALQAAGLGEFIEAQPAGLDTMLGEGGLGLSGGQARRLALARLFLTDALLWLLDEPTEGLDRATAQDVLLRLAQRAEGHTLLIATHIEREASICDRIIVLKQGKLIESAAKSEARFGQLIAALR</sequence>
<feature type="transmembrane region" description="Helical" evidence="9">
    <location>
        <begin position="139"/>
        <end position="161"/>
    </location>
</feature>
<evidence type="ECO:0000313" key="12">
    <source>
        <dbReference type="EMBL" id="PWL18684.1"/>
    </source>
</evidence>
<evidence type="ECO:0000256" key="3">
    <source>
        <dbReference type="ARBA" id="ARBA00005417"/>
    </source>
</evidence>
<dbReference type="InterPro" id="IPR017871">
    <property type="entry name" value="ABC_transporter-like_CS"/>
</dbReference>
<proteinExistence type="inferred from homology"/>
<dbReference type="GO" id="GO:0045454">
    <property type="term" value="P:cell redox homeostasis"/>
    <property type="evidence" value="ECO:0007669"/>
    <property type="project" value="InterPro"/>
</dbReference>
<dbReference type="AlphaFoldDB" id="A0A316JB51"/>
<dbReference type="InterPro" id="IPR011527">
    <property type="entry name" value="ABC1_TM_dom"/>
</dbReference>
<dbReference type="InterPro" id="IPR014223">
    <property type="entry name" value="ABC_CydC/D"/>
</dbReference>
<feature type="transmembrane region" description="Helical" evidence="9">
    <location>
        <begin position="52"/>
        <end position="78"/>
    </location>
</feature>
<dbReference type="OrthoDB" id="5288404at2"/>
<evidence type="ECO:0000256" key="9">
    <source>
        <dbReference type="SAM" id="Phobius"/>
    </source>
</evidence>
<keyword evidence="5" id="KW-0547">Nucleotide-binding</keyword>
<dbReference type="NCBIfam" id="TIGR02868">
    <property type="entry name" value="CydC"/>
    <property type="match status" value="1"/>
</dbReference>
<feature type="domain" description="ABC transporter" evidence="10">
    <location>
        <begin position="324"/>
        <end position="559"/>
    </location>
</feature>
<feature type="transmembrane region" description="Helical" evidence="9">
    <location>
        <begin position="167"/>
        <end position="188"/>
    </location>
</feature>
<name>A0A316JB51_9HYPH</name>
<dbReference type="PROSITE" id="PS50929">
    <property type="entry name" value="ABC_TM1F"/>
    <property type="match status" value="1"/>
</dbReference>
<evidence type="ECO:0000259" key="10">
    <source>
        <dbReference type="PROSITE" id="PS50893"/>
    </source>
</evidence>
<dbReference type="RefSeq" id="WP_109705583.1">
    <property type="nucleotide sequence ID" value="NZ_QGDB01000002.1"/>
</dbReference>
<dbReference type="SUPFAM" id="SSF52540">
    <property type="entry name" value="P-loop containing nucleoside triphosphate hydrolases"/>
    <property type="match status" value="1"/>
</dbReference>
<gene>
    <name evidence="12" type="primary">cydC</name>
    <name evidence="12" type="ORF">DKP76_06285</name>
</gene>
<comment type="similarity">
    <text evidence="3">Belongs to the ABC transporter superfamily.</text>
</comment>
<dbReference type="PANTHER" id="PTHR24221:SF654">
    <property type="entry name" value="ATP-BINDING CASSETTE SUB-FAMILY B MEMBER 6"/>
    <property type="match status" value="1"/>
</dbReference>
<evidence type="ECO:0000256" key="6">
    <source>
        <dbReference type="ARBA" id="ARBA00022840"/>
    </source>
</evidence>
<dbReference type="GO" id="GO:0005886">
    <property type="term" value="C:plasma membrane"/>
    <property type="evidence" value="ECO:0007669"/>
    <property type="project" value="UniProtKB-SubCell"/>
</dbReference>
<evidence type="ECO:0000256" key="1">
    <source>
        <dbReference type="ARBA" id="ARBA00004533"/>
    </source>
</evidence>
<feature type="transmembrane region" description="Helical" evidence="9">
    <location>
        <begin position="254"/>
        <end position="275"/>
    </location>
</feature>
<dbReference type="GO" id="GO:0016887">
    <property type="term" value="F:ATP hydrolysis activity"/>
    <property type="evidence" value="ECO:0007669"/>
    <property type="project" value="InterPro"/>
</dbReference>
<evidence type="ECO:0000256" key="5">
    <source>
        <dbReference type="ARBA" id="ARBA00022741"/>
    </source>
</evidence>
<keyword evidence="8 9" id="KW-0472">Membrane</keyword>
<keyword evidence="13" id="KW-1185">Reference proteome</keyword>
<protein>
    <submittedName>
        <fullName evidence="12">Thiol reductant ABC exporter subunit CydC</fullName>
    </submittedName>
</protein>